<protein>
    <submittedName>
        <fullName evidence="2">Uncharacterized protein</fullName>
    </submittedName>
</protein>
<organism evidence="2 3">
    <name type="scientific">Aquirhabdus parva</name>
    <dbReference type="NCBI Taxonomy" id="2283318"/>
    <lineage>
        <taxon>Bacteria</taxon>
        <taxon>Pseudomonadati</taxon>
        <taxon>Pseudomonadota</taxon>
        <taxon>Gammaproteobacteria</taxon>
        <taxon>Moraxellales</taxon>
        <taxon>Moraxellaceae</taxon>
        <taxon>Aquirhabdus</taxon>
    </lineage>
</organism>
<dbReference type="AlphaFoldDB" id="A0A345P8X9"/>
<accession>A0A345P8X9</accession>
<dbReference type="Proteomes" id="UP000253940">
    <property type="component" value="Chromosome"/>
</dbReference>
<feature type="signal peptide" evidence="1">
    <location>
        <begin position="1"/>
        <end position="25"/>
    </location>
</feature>
<sequence length="208" mass="22360">MSKALSWSSIVVVVLLCGCSNSKVASDSSISAAVKHYLKEDGALCLGLSKWPVVVEPDDLKMIQRFPSSIAGQMQVLEQAGLVSSINVALKNADIGGSNIAKSYQLTDLGQKFYRDVGQDVSGAVRPADVCFASRSLNQLLKWEPAQNGLGQEVTATYSYDVADIADWAKTPAFKVAFKNVAAQAFNPTHEQRSVVLMDSGWQVKTTS</sequence>
<gene>
    <name evidence="2" type="ORF">HYN46_13385</name>
</gene>
<evidence type="ECO:0000256" key="1">
    <source>
        <dbReference type="SAM" id="SignalP"/>
    </source>
</evidence>
<proteinExistence type="predicted"/>
<dbReference type="RefSeq" id="WP_114899846.1">
    <property type="nucleotide sequence ID" value="NZ_CP031222.1"/>
</dbReference>
<dbReference type="KEGG" id="mbah:HYN46_13385"/>
<dbReference type="EMBL" id="CP031222">
    <property type="protein sequence ID" value="AXI03738.1"/>
    <property type="molecule type" value="Genomic_DNA"/>
</dbReference>
<keyword evidence="1" id="KW-0732">Signal</keyword>
<dbReference type="PROSITE" id="PS51257">
    <property type="entry name" value="PROKAR_LIPOPROTEIN"/>
    <property type="match status" value="1"/>
</dbReference>
<name>A0A345P8X9_9GAMM</name>
<evidence type="ECO:0000313" key="3">
    <source>
        <dbReference type="Proteomes" id="UP000253940"/>
    </source>
</evidence>
<evidence type="ECO:0000313" key="2">
    <source>
        <dbReference type="EMBL" id="AXI03738.1"/>
    </source>
</evidence>
<keyword evidence="3" id="KW-1185">Reference proteome</keyword>
<feature type="chain" id="PRO_5016724371" evidence="1">
    <location>
        <begin position="26"/>
        <end position="208"/>
    </location>
</feature>
<reference evidence="2 3" key="1">
    <citation type="submission" date="2018-07" db="EMBL/GenBank/DDBJ databases">
        <title>Genome sequencing of Moraxellaceae gen. HYN0046.</title>
        <authorList>
            <person name="Kim M."/>
            <person name="Yi H."/>
        </authorList>
    </citation>
    <scope>NUCLEOTIDE SEQUENCE [LARGE SCALE GENOMIC DNA]</scope>
    <source>
        <strain evidence="2 3">HYN0046</strain>
    </source>
</reference>
<dbReference type="OrthoDB" id="8637570at2"/>